<evidence type="ECO:0000313" key="4">
    <source>
        <dbReference type="Proteomes" id="UP000601435"/>
    </source>
</evidence>
<name>A0A812ZAA1_9DINO</name>
<organism evidence="3 4">
    <name type="scientific">Symbiodinium necroappetens</name>
    <dbReference type="NCBI Taxonomy" id="1628268"/>
    <lineage>
        <taxon>Eukaryota</taxon>
        <taxon>Sar</taxon>
        <taxon>Alveolata</taxon>
        <taxon>Dinophyceae</taxon>
        <taxon>Suessiales</taxon>
        <taxon>Symbiodiniaceae</taxon>
        <taxon>Symbiodinium</taxon>
    </lineage>
</organism>
<proteinExistence type="predicted"/>
<evidence type="ECO:0000256" key="1">
    <source>
        <dbReference type="SAM" id="Coils"/>
    </source>
</evidence>
<feature type="coiled-coil region" evidence="1">
    <location>
        <begin position="39"/>
        <end position="120"/>
    </location>
</feature>
<sequence>AGLELAREAALQADAEAKSKSRPQADTGGVGDLGSAAAEKLLASRVAELEAQLAEAQRSSTDAREACEAMDGSATRARVRDLEAQLARAEENAASLKEAASRAAERLQEQAVKERQLERQLADSLGSSWPLRSVIGAVEGVSNTVRAATGRCMRPNRGYEPTPSI</sequence>
<dbReference type="OrthoDB" id="448358at2759"/>
<dbReference type="AlphaFoldDB" id="A0A812ZAA1"/>
<evidence type="ECO:0000256" key="2">
    <source>
        <dbReference type="SAM" id="MobiDB-lite"/>
    </source>
</evidence>
<keyword evidence="1" id="KW-0175">Coiled coil</keyword>
<keyword evidence="4" id="KW-1185">Reference proteome</keyword>
<dbReference type="EMBL" id="CAJNJA010046530">
    <property type="protein sequence ID" value="CAE7817919.1"/>
    <property type="molecule type" value="Genomic_DNA"/>
</dbReference>
<reference evidence="3" key="1">
    <citation type="submission" date="2021-02" db="EMBL/GenBank/DDBJ databases">
        <authorList>
            <person name="Dougan E. K."/>
            <person name="Rhodes N."/>
            <person name="Thang M."/>
            <person name="Chan C."/>
        </authorList>
    </citation>
    <scope>NUCLEOTIDE SEQUENCE</scope>
</reference>
<feature type="region of interest" description="Disordered" evidence="2">
    <location>
        <begin position="9"/>
        <end position="32"/>
    </location>
</feature>
<evidence type="ECO:0000313" key="3">
    <source>
        <dbReference type="EMBL" id="CAE7817919.1"/>
    </source>
</evidence>
<protein>
    <submittedName>
        <fullName evidence="3">Uncharacterized protein</fullName>
    </submittedName>
</protein>
<accession>A0A812ZAA1</accession>
<dbReference type="Proteomes" id="UP000601435">
    <property type="component" value="Unassembled WGS sequence"/>
</dbReference>
<gene>
    <name evidence="3" type="ORF">SNEC2469_LOCUS24291</name>
</gene>
<comment type="caution">
    <text evidence="3">The sequence shown here is derived from an EMBL/GenBank/DDBJ whole genome shotgun (WGS) entry which is preliminary data.</text>
</comment>
<feature type="non-terminal residue" evidence="3">
    <location>
        <position position="165"/>
    </location>
</feature>